<gene>
    <name evidence="2" type="ORF">GMORB2_3672</name>
</gene>
<dbReference type="AlphaFoldDB" id="A0A9P5D2A8"/>
<dbReference type="GeneID" id="55969900"/>
<dbReference type="RefSeq" id="XP_035323485.1">
    <property type="nucleotide sequence ID" value="XM_035465648.1"/>
</dbReference>
<keyword evidence="3" id="KW-1185">Reference proteome</keyword>
<dbReference type="PANTHER" id="PTHR30613:SF1">
    <property type="entry name" value="DUF1479 DOMAIN PROTEIN (AFU_ORTHOLOGUE AFUA_5G09280)"/>
    <property type="match status" value="1"/>
</dbReference>
<dbReference type="SUPFAM" id="SSF51197">
    <property type="entry name" value="Clavaminate synthase-like"/>
    <property type="match status" value="1"/>
</dbReference>
<evidence type="ECO:0000256" key="1">
    <source>
        <dbReference type="SAM" id="MobiDB-lite"/>
    </source>
</evidence>
<accession>A0A9P5D2A8</accession>
<comment type="caution">
    <text evidence="2">The sequence shown here is derived from an EMBL/GenBank/DDBJ whole genome shotgun (WGS) entry which is preliminary data.</text>
</comment>
<dbReference type="Pfam" id="PF07350">
    <property type="entry name" value="Gig2-like"/>
    <property type="match status" value="1"/>
</dbReference>
<dbReference type="InterPro" id="IPR027443">
    <property type="entry name" value="IPNS-like_sf"/>
</dbReference>
<evidence type="ECO:0000313" key="2">
    <source>
        <dbReference type="EMBL" id="KAF4124833.1"/>
    </source>
</evidence>
<sequence>MKIESRWPDWKEYGNGPDNSGDKTFSEVKAAVIEEYGEEALRRGWLEVCKSLETVTESLIKLGSDAVPVHHMDALRDRGLSTDEQDQIRTRGCCIVRGVIPKDEINSLFVDVKEFVTKNKGKISGWPAETQSIYNLYNSPTQVAMRTHPNELRVQKLLNDLYRDDTGRTSTEPLSYTDAIRIRPPGQPFLGLGPHIDAGSLARWADPKYRKVYDAIFSGSPEAHDAFDLGVRQDADQFLFPGKAHSVIFRAFQGWTALTPADAGEGTLLLYPDVKRVISYLLLRPFFSPPENGEDVMDYTKWTFDATSTGFPGTTKPDSQRLSVTSHPHLRLRECMVYIPRMEPGDTVWWHADMCHAVDPDHQGSLDASVAYIGACPTTEINKRYVKSQLEAALAGKPPPDCLGLETDETTLDGYKGFDHVSAEGKAALGFGLL</sequence>
<protein>
    <submittedName>
        <fullName evidence="2">DUF1479 domain protein</fullName>
    </submittedName>
</protein>
<dbReference type="PANTHER" id="PTHR30613">
    <property type="entry name" value="UNCHARACTERIZED PROTEIN YBIU-RELATED"/>
    <property type="match status" value="1"/>
</dbReference>
<name>A0A9P5D2A8_9HYPO</name>
<dbReference type="Gene3D" id="2.60.120.330">
    <property type="entry name" value="B-lactam Antibiotic, Isopenicillin N Synthase, Chain"/>
    <property type="match status" value="1"/>
</dbReference>
<evidence type="ECO:0000313" key="3">
    <source>
        <dbReference type="Proteomes" id="UP000749293"/>
    </source>
</evidence>
<reference evidence="2" key="1">
    <citation type="submission" date="2020-03" db="EMBL/GenBank/DDBJ databases">
        <title>Site-based positive gene gene selection in Geosmithia morbida across the United States reveals a broad range of putative effectors and factors for local host and environmental adapation.</title>
        <authorList>
            <person name="Onufrak A."/>
            <person name="Murdoch R.W."/>
            <person name="Gazis R."/>
            <person name="Huff M."/>
            <person name="Staton M."/>
            <person name="Klingeman W."/>
            <person name="Hadziabdic D."/>
        </authorList>
    </citation>
    <scope>NUCLEOTIDE SEQUENCE</scope>
    <source>
        <strain evidence="2">1262</strain>
    </source>
</reference>
<feature type="region of interest" description="Disordered" evidence="1">
    <location>
        <begin position="1"/>
        <end position="22"/>
    </location>
</feature>
<dbReference type="InterPro" id="IPR010856">
    <property type="entry name" value="Gig2-like"/>
</dbReference>
<dbReference type="Proteomes" id="UP000749293">
    <property type="component" value="Unassembled WGS sequence"/>
</dbReference>
<feature type="compositionally biased region" description="Basic and acidic residues" evidence="1">
    <location>
        <begin position="1"/>
        <end position="12"/>
    </location>
</feature>
<dbReference type="EMBL" id="JAANYQ010000003">
    <property type="protein sequence ID" value="KAF4124833.1"/>
    <property type="molecule type" value="Genomic_DNA"/>
</dbReference>
<organism evidence="2 3">
    <name type="scientific">Geosmithia morbida</name>
    <dbReference type="NCBI Taxonomy" id="1094350"/>
    <lineage>
        <taxon>Eukaryota</taxon>
        <taxon>Fungi</taxon>
        <taxon>Dikarya</taxon>
        <taxon>Ascomycota</taxon>
        <taxon>Pezizomycotina</taxon>
        <taxon>Sordariomycetes</taxon>
        <taxon>Hypocreomycetidae</taxon>
        <taxon>Hypocreales</taxon>
        <taxon>Bionectriaceae</taxon>
        <taxon>Geosmithia</taxon>
    </lineage>
</organism>
<proteinExistence type="predicted"/>
<dbReference type="OrthoDB" id="8249012at2759"/>